<evidence type="ECO:0000313" key="5">
    <source>
        <dbReference type="Proteomes" id="UP000269198"/>
    </source>
</evidence>
<name>A0A3N0E819_9ACTN</name>
<evidence type="ECO:0000256" key="1">
    <source>
        <dbReference type="SAM" id="MobiDB-lite"/>
    </source>
</evidence>
<feature type="compositionally biased region" description="Pro residues" evidence="1">
    <location>
        <begin position="744"/>
        <end position="754"/>
    </location>
</feature>
<dbReference type="Pfam" id="PF13625">
    <property type="entry name" value="Helicase_C_3"/>
    <property type="match status" value="1"/>
</dbReference>
<dbReference type="AlphaFoldDB" id="A0A3N0E819"/>
<proteinExistence type="predicted"/>
<dbReference type="Proteomes" id="UP000269198">
    <property type="component" value="Unassembled WGS sequence"/>
</dbReference>
<dbReference type="GO" id="GO:0004386">
    <property type="term" value="F:helicase activity"/>
    <property type="evidence" value="ECO:0007669"/>
    <property type="project" value="UniProtKB-KW"/>
</dbReference>
<evidence type="ECO:0000313" key="4">
    <source>
        <dbReference type="EMBL" id="RNL84005.1"/>
    </source>
</evidence>
<feature type="region of interest" description="Disordered" evidence="1">
    <location>
        <begin position="687"/>
        <end position="717"/>
    </location>
</feature>
<dbReference type="RefSeq" id="WP_123201838.1">
    <property type="nucleotide sequence ID" value="NZ_RJMB01000013.1"/>
</dbReference>
<feature type="domain" description="Helicase XPB/Ssl2 N-terminal" evidence="3">
    <location>
        <begin position="540"/>
        <end position="662"/>
    </location>
</feature>
<dbReference type="EMBL" id="RJMB01000013">
    <property type="protein sequence ID" value="RNL84005.1"/>
    <property type="molecule type" value="Genomic_DNA"/>
</dbReference>
<dbReference type="InterPro" id="IPR032830">
    <property type="entry name" value="XPB/Ssl2_N"/>
</dbReference>
<feature type="domain" description="WYL" evidence="2">
    <location>
        <begin position="759"/>
        <end position="820"/>
    </location>
</feature>
<keyword evidence="4" id="KW-0347">Helicase</keyword>
<keyword evidence="4" id="KW-0378">Hydrolase</keyword>
<accession>A0A3N0E819</accession>
<keyword evidence="4" id="KW-0067">ATP-binding</keyword>
<reference evidence="4 5" key="1">
    <citation type="submission" date="2018-11" db="EMBL/GenBank/DDBJ databases">
        <title>The genome draft of YIM 96095.</title>
        <authorList>
            <person name="Tang S.-K."/>
            <person name="Chunyu W.-X."/>
            <person name="Feng Y.-Z."/>
        </authorList>
    </citation>
    <scope>NUCLEOTIDE SEQUENCE [LARGE SCALE GENOMIC DNA]</scope>
    <source>
        <strain evidence="4 5">YIM 96095</strain>
    </source>
</reference>
<protein>
    <submittedName>
        <fullName evidence="4">Helicase</fullName>
    </submittedName>
</protein>
<dbReference type="PROSITE" id="PS52050">
    <property type="entry name" value="WYL"/>
    <property type="match status" value="1"/>
</dbReference>
<gene>
    <name evidence="4" type="ORF">EFW17_14050</name>
</gene>
<comment type="caution">
    <text evidence="4">The sequence shown here is derived from an EMBL/GenBank/DDBJ whole genome shotgun (WGS) entry which is preliminary data.</text>
</comment>
<organism evidence="4 5">
    <name type="scientific">Halostreptopolyspora alba</name>
    <dbReference type="NCBI Taxonomy" id="2487137"/>
    <lineage>
        <taxon>Bacteria</taxon>
        <taxon>Bacillati</taxon>
        <taxon>Actinomycetota</taxon>
        <taxon>Actinomycetes</taxon>
        <taxon>Streptosporangiales</taxon>
        <taxon>Nocardiopsidaceae</taxon>
        <taxon>Halostreptopolyspora</taxon>
    </lineage>
</organism>
<dbReference type="OrthoDB" id="3415124at2"/>
<keyword evidence="4" id="KW-0547">Nucleotide-binding</keyword>
<dbReference type="InterPro" id="IPR026881">
    <property type="entry name" value="WYL_dom"/>
</dbReference>
<evidence type="ECO:0000259" key="2">
    <source>
        <dbReference type="Pfam" id="PF13280"/>
    </source>
</evidence>
<sequence length="824" mass="87777">MTEDAAAGRTGRPATFTSWLRGLSGSELDSLFAARPDLISPVPADLGALAARCTARPAVLRVLDQLDRFSLCVLEGVLAHDRVTVPHPDRDRQLGQPQEQTDSVGTKYHHLAAALGDPGGALDGALARLRQLALVWEDGDLLRPVSVLRDILPQPAGLGPPLRTLLGGLDPARLNQLSRDLDLPVGYGAGTPVDRLCEALAEPERVNGLLRDAGTEARSVLDQLTWGPPNGTVSGATRPVDVDTADSPVERLLARGLLLPSDDSTVTLPREIGLRLRDGQLFQEVEAVPPPLTGKERTPETVAREAAGQAFTAIRSVATLLEDWADEPPSVLRNGSLGVRDLRRTAQALDIDEPTAALLVETARAAGLLGTDEGIAGVWLPTPGYDVWLEHPPEVRWLRLVEAWLRSSRVAHLVGSKDDRGRSRNVLGEGLDRRAAPEVRLDVLHALARAPEGLHATPESLAEHLAWQRPRRQGSSYSALVEATLYEAGALGLTGRGALAPHARALLDELDDEPTPVTERATTKAGSLLATEMPQPLDHILIQGDLTAVAPGPLVTELSRELALAADVESTGGATVYRFSADSIRRAMDSGRGADDLTDLLERHSTTALPQPLRYLIADVARTHGRLRVGTASSYLRCDEPTVLDELVNDRRASDLTLTRLAPTVVASRSTRPVLLERLSKLGYNPIPEAADGSVQLSRPGPRRASDATPPAEIPAPIGPELRMAAVRAVRAGDEAATAARHPIPAPPGEPPASPAAATLSALTSAVREGKRVWIGYLDTDGRASSRIVEPATVEGGYLTAYDATRAAVQRFAVHRITGVAQTS</sequence>
<evidence type="ECO:0000259" key="3">
    <source>
        <dbReference type="Pfam" id="PF13625"/>
    </source>
</evidence>
<dbReference type="Pfam" id="PF13280">
    <property type="entry name" value="WYL"/>
    <property type="match status" value="1"/>
</dbReference>
<keyword evidence="5" id="KW-1185">Reference proteome</keyword>
<feature type="region of interest" description="Disordered" evidence="1">
    <location>
        <begin position="734"/>
        <end position="756"/>
    </location>
</feature>